<dbReference type="Proteomes" id="UP001153714">
    <property type="component" value="Chromosome 17"/>
</dbReference>
<reference evidence="2" key="2">
    <citation type="submission" date="2022-10" db="EMBL/GenBank/DDBJ databases">
        <authorList>
            <consortium name="ENA_rothamsted_submissions"/>
            <consortium name="culmorum"/>
            <person name="King R."/>
        </authorList>
    </citation>
    <scope>NUCLEOTIDE SEQUENCE</scope>
</reference>
<feature type="compositionally biased region" description="Polar residues" evidence="1">
    <location>
        <begin position="99"/>
        <end position="108"/>
    </location>
</feature>
<dbReference type="AlphaFoldDB" id="A0A9N9WCM0"/>
<dbReference type="EMBL" id="OU893348">
    <property type="protein sequence ID" value="CAG9787509.1"/>
    <property type="molecule type" value="Genomic_DNA"/>
</dbReference>
<feature type="region of interest" description="Disordered" evidence="1">
    <location>
        <begin position="51"/>
        <end position="108"/>
    </location>
</feature>
<protein>
    <submittedName>
        <fullName evidence="2">Uncharacterized protein</fullName>
    </submittedName>
</protein>
<organism evidence="2 3">
    <name type="scientific">Diatraea saccharalis</name>
    <name type="common">sugarcane borer</name>
    <dbReference type="NCBI Taxonomy" id="40085"/>
    <lineage>
        <taxon>Eukaryota</taxon>
        <taxon>Metazoa</taxon>
        <taxon>Ecdysozoa</taxon>
        <taxon>Arthropoda</taxon>
        <taxon>Hexapoda</taxon>
        <taxon>Insecta</taxon>
        <taxon>Pterygota</taxon>
        <taxon>Neoptera</taxon>
        <taxon>Endopterygota</taxon>
        <taxon>Lepidoptera</taxon>
        <taxon>Glossata</taxon>
        <taxon>Ditrysia</taxon>
        <taxon>Pyraloidea</taxon>
        <taxon>Crambidae</taxon>
        <taxon>Crambinae</taxon>
        <taxon>Diatraea</taxon>
    </lineage>
</organism>
<reference evidence="2" key="1">
    <citation type="submission" date="2021-12" db="EMBL/GenBank/DDBJ databases">
        <authorList>
            <person name="King R."/>
        </authorList>
    </citation>
    <scope>NUCLEOTIDE SEQUENCE</scope>
</reference>
<name>A0A9N9WCM0_9NEOP</name>
<dbReference type="OrthoDB" id="1043025at2759"/>
<evidence type="ECO:0000313" key="2">
    <source>
        <dbReference type="EMBL" id="CAG9787509.1"/>
    </source>
</evidence>
<evidence type="ECO:0000256" key="1">
    <source>
        <dbReference type="SAM" id="MobiDB-lite"/>
    </source>
</evidence>
<keyword evidence="3" id="KW-1185">Reference proteome</keyword>
<evidence type="ECO:0000313" key="3">
    <source>
        <dbReference type="Proteomes" id="UP001153714"/>
    </source>
</evidence>
<proteinExistence type="predicted"/>
<accession>A0A9N9WCM0</accession>
<gene>
    <name evidence="2" type="ORF">DIATSA_LOCUS5383</name>
</gene>
<sequence>MESTGEDNCLNLDADLNYASETNFDYDFDDLDVVIRHQRCSSSYLLADGGDGAEADLLGTTPPRSRIRNKEIRKTNIGSELLVQKGLRNKKNENAPRMDNSSPSEYNT</sequence>